<reference evidence="1" key="1">
    <citation type="submission" date="2022-02" db="EMBL/GenBank/DDBJ databases">
        <title>Plant Genome Project.</title>
        <authorList>
            <person name="Zhang R.-G."/>
        </authorList>
    </citation>
    <scope>NUCLEOTIDE SEQUENCE</scope>
    <source>
        <strain evidence="1">AT1</strain>
    </source>
</reference>
<evidence type="ECO:0000313" key="2">
    <source>
        <dbReference type="Proteomes" id="UP001062846"/>
    </source>
</evidence>
<evidence type="ECO:0000313" key="1">
    <source>
        <dbReference type="EMBL" id="KAI8558237.1"/>
    </source>
</evidence>
<dbReference type="Proteomes" id="UP001062846">
    <property type="component" value="Chromosome 4"/>
</dbReference>
<accession>A0ACC0P0E5</accession>
<dbReference type="EMBL" id="CM046391">
    <property type="protein sequence ID" value="KAI8558237.1"/>
    <property type="molecule type" value="Genomic_DNA"/>
</dbReference>
<protein>
    <submittedName>
        <fullName evidence="1">Uncharacterized protein</fullName>
    </submittedName>
</protein>
<comment type="caution">
    <text evidence="1">The sequence shown here is derived from an EMBL/GenBank/DDBJ whole genome shotgun (WGS) entry which is preliminary data.</text>
</comment>
<organism evidence="1 2">
    <name type="scientific">Rhododendron molle</name>
    <name type="common">Chinese azalea</name>
    <name type="synonym">Azalea mollis</name>
    <dbReference type="NCBI Taxonomy" id="49168"/>
    <lineage>
        <taxon>Eukaryota</taxon>
        <taxon>Viridiplantae</taxon>
        <taxon>Streptophyta</taxon>
        <taxon>Embryophyta</taxon>
        <taxon>Tracheophyta</taxon>
        <taxon>Spermatophyta</taxon>
        <taxon>Magnoliopsida</taxon>
        <taxon>eudicotyledons</taxon>
        <taxon>Gunneridae</taxon>
        <taxon>Pentapetalae</taxon>
        <taxon>asterids</taxon>
        <taxon>Ericales</taxon>
        <taxon>Ericaceae</taxon>
        <taxon>Ericoideae</taxon>
        <taxon>Rhodoreae</taxon>
        <taxon>Rhododendron</taxon>
    </lineage>
</organism>
<gene>
    <name evidence="1" type="ORF">RHMOL_Rhmol04G0074800</name>
</gene>
<sequence length="74" mass="8561">MVEKMTDHRRHQVDPQLDPGADPSACPKRQQPEVVTLHIDILFQKSLGLELVRVFPNRRVTGHSPSRLRGRWIL</sequence>
<keyword evidence="2" id="KW-1185">Reference proteome</keyword>
<proteinExistence type="predicted"/>
<name>A0ACC0P0E5_RHOML</name>